<proteinExistence type="predicted"/>
<name>A0A4Y7TK12_COPMI</name>
<dbReference type="InterPro" id="IPR036770">
    <property type="entry name" value="Ankyrin_rpt-contain_sf"/>
</dbReference>
<accession>A0A4Y7TK12</accession>
<evidence type="ECO:0008006" key="3">
    <source>
        <dbReference type="Google" id="ProtNLM"/>
    </source>
</evidence>
<dbReference type="Proteomes" id="UP000298030">
    <property type="component" value="Unassembled WGS sequence"/>
</dbReference>
<dbReference type="Gene3D" id="1.25.40.20">
    <property type="entry name" value="Ankyrin repeat-containing domain"/>
    <property type="match status" value="1"/>
</dbReference>
<sequence>MNHDEATSLQTLPVELLHDIQLLALSESLPFASRLLHNVYHSTSSVYRAKYIFFRLFDITSETEMYTRALRYPTCGREVFDLLRALILGRRGSQGGYGIGDRKDGKPKKRKRPGQFDIPRRLFKNLLERQTNPWTGDDQPLPFLRHIFDTFKDDETIQPDVNANNGYALTKAVHIQSIPLIQFLLENGADPEVKGSLAIMVAIRQKNLTLVKMLIERQGLAGSPAKSFGKKRKLEDRVKPDAKMLKVAVQCKAQAITEYLYQEKGVVPDMQTLQAMM</sequence>
<comment type="caution">
    <text evidence="1">The sequence shown here is derived from an EMBL/GenBank/DDBJ whole genome shotgun (WGS) entry which is preliminary data.</text>
</comment>
<gene>
    <name evidence="1" type="ORF">FA13DRAFT_1483810</name>
</gene>
<protein>
    <recommendedName>
        <fullName evidence="3">Ankyrin</fullName>
    </recommendedName>
</protein>
<reference evidence="1 2" key="1">
    <citation type="journal article" date="2019" name="Nat. Ecol. Evol.">
        <title>Megaphylogeny resolves global patterns of mushroom evolution.</title>
        <authorList>
            <person name="Varga T."/>
            <person name="Krizsan K."/>
            <person name="Foldi C."/>
            <person name="Dima B."/>
            <person name="Sanchez-Garcia M."/>
            <person name="Sanchez-Ramirez S."/>
            <person name="Szollosi G.J."/>
            <person name="Szarkandi J.G."/>
            <person name="Papp V."/>
            <person name="Albert L."/>
            <person name="Andreopoulos W."/>
            <person name="Angelini C."/>
            <person name="Antonin V."/>
            <person name="Barry K.W."/>
            <person name="Bougher N.L."/>
            <person name="Buchanan P."/>
            <person name="Buyck B."/>
            <person name="Bense V."/>
            <person name="Catcheside P."/>
            <person name="Chovatia M."/>
            <person name="Cooper J."/>
            <person name="Damon W."/>
            <person name="Desjardin D."/>
            <person name="Finy P."/>
            <person name="Geml J."/>
            <person name="Haridas S."/>
            <person name="Hughes K."/>
            <person name="Justo A."/>
            <person name="Karasinski D."/>
            <person name="Kautmanova I."/>
            <person name="Kiss B."/>
            <person name="Kocsube S."/>
            <person name="Kotiranta H."/>
            <person name="LaButti K.M."/>
            <person name="Lechner B.E."/>
            <person name="Liimatainen K."/>
            <person name="Lipzen A."/>
            <person name="Lukacs Z."/>
            <person name="Mihaltcheva S."/>
            <person name="Morgado L.N."/>
            <person name="Niskanen T."/>
            <person name="Noordeloos M.E."/>
            <person name="Ohm R.A."/>
            <person name="Ortiz-Santana B."/>
            <person name="Ovrebo C."/>
            <person name="Racz N."/>
            <person name="Riley R."/>
            <person name="Savchenko A."/>
            <person name="Shiryaev A."/>
            <person name="Soop K."/>
            <person name="Spirin V."/>
            <person name="Szebenyi C."/>
            <person name="Tomsovsky M."/>
            <person name="Tulloss R.E."/>
            <person name="Uehling J."/>
            <person name="Grigoriev I.V."/>
            <person name="Vagvolgyi C."/>
            <person name="Papp T."/>
            <person name="Martin F.M."/>
            <person name="Miettinen O."/>
            <person name="Hibbett D.S."/>
            <person name="Nagy L.G."/>
        </authorList>
    </citation>
    <scope>NUCLEOTIDE SEQUENCE [LARGE SCALE GENOMIC DNA]</scope>
    <source>
        <strain evidence="1 2">FP101781</strain>
    </source>
</reference>
<evidence type="ECO:0000313" key="2">
    <source>
        <dbReference type="Proteomes" id="UP000298030"/>
    </source>
</evidence>
<keyword evidence="2" id="KW-1185">Reference proteome</keyword>
<evidence type="ECO:0000313" key="1">
    <source>
        <dbReference type="EMBL" id="TEB34500.1"/>
    </source>
</evidence>
<dbReference type="EMBL" id="QPFP01000009">
    <property type="protein sequence ID" value="TEB34500.1"/>
    <property type="molecule type" value="Genomic_DNA"/>
</dbReference>
<dbReference type="OrthoDB" id="539213at2759"/>
<dbReference type="AlphaFoldDB" id="A0A4Y7TK12"/>
<dbReference type="STRING" id="71717.A0A4Y7TK12"/>
<dbReference type="SUPFAM" id="SSF48403">
    <property type="entry name" value="Ankyrin repeat"/>
    <property type="match status" value="1"/>
</dbReference>
<organism evidence="1 2">
    <name type="scientific">Coprinellus micaceus</name>
    <name type="common">Glistening ink-cap mushroom</name>
    <name type="synonym">Coprinus micaceus</name>
    <dbReference type="NCBI Taxonomy" id="71717"/>
    <lineage>
        <taxon>Eukaryota</taxon>
        <taxon>Fungi</taxon>
        <taxon>Dikarya</taxon>
        <taxon>Basidiomycota</taxon>
        <taxon>Agaricomycotina</taxon>
        <taxon>Agaricomycetes</taxon>
        <taxon>Agaricomycetidae</taxon>
        <taxon>Agaricales</taxon>
        <taxon>Agaricineae</taxon>
        <taxon>Psathyrellaceae</taxon>
        <taxon>Coprinellus</taxon>
    </lineage>
</organism>